<reference evidence="2 3" key="1">
    <citation type="submission" date="2022-12" db="EMBL/GenBank/DDBJ databases">
        <title>Chromosome-level genome of Tegillarca granosa.</title>
        <authorList>
            <person name="Kim J."/>
        </authorList>
    </citation>
    <scope>NUCLEOTIDE SEQUENCE [LARGE SCALE GENOMIC DNA]</scope>
    <source>
        <strain evidence="2">Teg-2019</strain>
        <tissue evidence="2">Adductor muscle</tissue>
    </source>
</reference>
<protein>
    <recommendedName>
        <fullName evidence="4">RNA polymerase I-specific transcription initiation factor RRN3</fullName>
    </recommendedName>
</protein>
<dbReference type="PANTHER" id="PTHR12790:SF0">
    <property type="entry name" value="RNA POLYMERASE I-SPECIFIC TRANSCRIPTION INITIATION FACTOR RRN3-RELATED"/>
    <property type="match status" value="1"/>
</dbReference>
<evidence type="ECO:0000313" key="2">
    <source>
        <dbReference type="EMBL" id="KAJ8319418.1"/>
    </source>
</evidence>
<sequence length="559" mass="64805">MNGNMSAVKKKEKDFDLSQILENYKRGSRKEYDIFVSKLVNPITEAAELRIYLSGARDCVVLLDKDFEDLVGSLLEYQSFLLNLVSAHTYYLRAGLRMLVKHFLPKTLPSEMETDLENQSLRQKHEQTFINIHMVLKAISKIVPMTPALLMPLLNDLFPYMTKDAYIQACYVKNLLQITHYIPTLRQKIMELIVDRMLKLDVRSPRTEIEESEADEEDMDEDIVFDMEDIDISQEVLTSPDIGYHSYFEEIRTKPMSHKDAEKLDVMMDLFLKYTHNNCYVNGELNWEATKTLYRELLLAICEGFLDFLWKKVKDPNTQTIFRQIAVSYMSSLISRGMFVPLSTVTACLDLMCEWLHKYLDQTSSDTVHIDITHHGSFYAVCQSVFYVFVFRNKEIFEMKKGYKWSESLNFQRIVTSRLNPLKFCLPVIAKTFASVTRMHQLAFCDTIMERNNRCILPVVSSGSSGTAENKILDSFFPFDPYLLKRSGKFILPLYREFQGNIEEEDKADTEDDEDDFLNDDEMTESADIVPGVRSLGKTPTDFLNYGTSPGFKQFHDIT</sequence>
<organism evidence="2 3">
    <name type="scientific">Tegillarca granosa</name>
    <name type="common">Malaysian cockle</name>
    <name type="synonym">Anadara granosa</name>
    <dbReference type="NCBI Taxonomy" id="220873"/>
    <lineage>
        <taxon>Eukaryota</taxon>
        <taxon>Metazoa</taxon>
        <taxon>Spiralia</taxon>
        <taxon>Lophotrochozoa</taxon>
        <taxon>Mollusca</taxon>
        <taxon>Bivalvia</taxon>
        <taxon>Autobranchia</taxon>
        <taxon>Pteriomorphia</taxon>
        <taxon>Arcoida</taxon>
        <taxon>Arcoidea</taxon>
        <taxon>Arcidae</taxon>
        <taxon>Tegillarca</taxon>
    </lineage>
</organism>
<name>A0ABQ9FQ90_TEGGR</name>
<gene>
    <name evidence="2" type="ORF">KUTeg_004509</name>
</gene>
<dbReference type="EMBL" id="JARBDR010000214">
    <property type="protein sequence ID" value="KAJ8319418.1"/>
    <property type="molecule type" value="Genomic_DNA"/>
</dbReference>
<accession>A0ABQ9FQ90</accession>
<evidence type="ECO:0008006" key="4">
    <source>
        <dbReference type="Google" id="ProtNLM"/>
    </source>
</evidence>
<dbReference type="InterPro" id="IPR007991">
    <property type="entry name" value="RNA_pol_I_trans_ini_fac_RRN3"/>
</dbReference>
<dbReference type="Pfam" id="PF05327">
    <property type="entry name" value="RRN3"/>
    <property type="match status" value="2"/>
</dbReference>
<dbReference type="PANTHER" id="PTHR12790">
    <property type="entry name" value="TRANSCRIPTION INITIATION FACTOR IA RRN3"/>
    <property type="match status" value="1"/>
</dbReference>
<comment type="similarity">
    <text evidence="1">Belongs to the RRN3 family.</text>
</comment>
<comment type="caution">
    <text evidence="2">The sequence shown here is derived from an EMBL/GenBank/DDBJ whole genome shotgun (WGS) entry which is preliminary data.</text>
</comment>
<evidence type="ECO:0000256" key="1">
    <source>
        <dbReference type="ARBA" id="ARBA00010098"/>
    </source>
</evidence>
<dbReference type="Proteomes" id="UP001217089">
    <property type="component" value="Unassembled WGS sequence"/>
</dbReference>
<keyword evidence="3" id="KW-1185">Reference proteome</keyword>
<evidence type="ECO:0000313" key="3">
    <source>
        <dbReference type="Proteomes" id="UP001217089"/>
    </source>
</evidence>
<proteinExistence type="inferred from homology"/>